<evidence type="ECO:0000256" key="1">
    <source>
        <dbReference type="SAM" id="Phobius"/>
    </source>
</evidence>
<accession>A0A7T3V5E7</accession>
<gene>
    <name evidence="2" type="ORF">IWA51_00095</name>
</gene>
<evidence type="ECO:0000313" key="3">
    <source>
        <dbReference type="Proteomes" id="UP000595224"/>
    </source>
</evidence>
<proteinExistence type="predicted"/>
<keyword evidence="1" id="KW-0812">Transmembrane</keyword>
<protein>
    <submittedName>
        <fullName evidence="2">Uncharacterized protein</fullName>
    </submittedName>
</protein>
<dbReference type="AlphaFoldDB" id="A0A7T3V5E7"/>
<organism evidence="2 3">
    <name type="scientific">Treponema peruense</name>
    <dbReference type="NCBI Taxonomy" id="2787628"/>
    <lineage>
        <taxon>Bacteria</taxon>
        <taxon>Pseudomonadati</taxon>
        <taxon>Spirochaetota</taxon>
        <taxon>Spirochaetia</taxon>
        <taxon>Spirochaetales</taxon>
        <taxon>Treponemataceae</taxon>
        <taxon>Treponema</taxon>
    </lineage>
</organism>
<keyword evidence="3" id="KW-1185">Reference proteome</keyword>
<reference evidence="2 3" key="1">
    <citation type="submission" date="2020-11" db="EMBL/GenBank/DDBJ databases">
        <title>Treponema Peruensis nv. sp., first commensal Treponema isolated from human feces.</title>
        <authorList>
            <person name="Belkhou C."/>
            <person name="Raes J."/>
        </authorList>
    </citation>
    <scope>NUCLEOTIDE SEQUENCE [LARGE SCALE GENOMIC DNA]</scope>
    <source>
        <strain evidence="2 3">RCC2812</strain>
    </source>
</reference>
<evidence type="ECO:0000313" key="2">
    <source>
        <dbReference type="EMBL" id="QQA01074.1"/>
    </source>
</evidence>
<dbReference type="EMBL" id="CP064936">
    <property type="protein sequence ID" value="QQA01074.1"/>
    <property type="molecule type" value="Genomic_DNA"/>
</dbReference>
<dbReference type="Proteomes" id="UP000595224">
    <property type="component" value="Chromosome"/>
</dbReference>
<feature type="transmembrane region" description="Helical" evidence="1">
    <location>
        <begin position="6"/>
        <end position="25"/>
    </location>
</feature>
<sequence length="145" mass="16074">MSGTLTFILMAAAAILIILLLNFYIKWKAYGESEHRQKLARQKQQEAASKGLLINCPLCNTPLLPGEDLISRVYRPMNVPDQLCTISGCPHCFPNPEPGIKRICPVCHKEVPVKDGHLVARLFNKTSGKKHVIVTGCSQCSKKHP</sequence>
<dbReference type="KEGG" id="tper:IWA51_00095"/>
<keyword evidence="1" id="KW-0472">Membrane</keyword>
<dbReference type="RefSeq" id="WP_177527777.1">
    <property type="nucleotide sequence ID" value="NZ_CBCSHE010000007.1"/>
</dbReference>
<keyword evidence="1" id="KW-1133">Transmembrane helix</keyword>
<name>A0A7T3V5E7_9SPIR</name>